<gene>
    <name evidence="3" type="ORF">A3D50_01635</name>
</gene>
<evidence type="ECO:0000259" key="2">
    <source>
        <dbReference type="Pfam" id="PF02481"/>
    </source>
</evidence>
<dbReference type="AlphaFoldDB" id="A0A1G2MJZ4"/>
<dbReference type="SUPFAM" id="SSF102405">
    <property type="entry name" value="MCP/YpsA-like"/>
    <property type="match status" value="1"/>
</dbReference>
<dbReference type="InterPro" id="IPR057666">
    <property type="entry name" value="DrpA_SLOG"/>
</dbReference>
<dbReference type="Gene3D" id="3.40.50.450">
    <property type="match status" value="1"/>
</dbReference>
<protein>
    <submittedName>
        <fullName evidence="3">DNA protecting protein DprA</fullName>
    </submittedName>
</protein>
<dbReference type="NCBIfam" id="TIGR00732">
    <property type="entry name" value="dprA"/>
    <property type="match status" value="1"/>
</dbReference>
<reference evidence="3 4" key="1">
    <citation type="journal article" date="2016" name="Nat. Commun.">
        <title>Thousands of microbial genomes shed light on interconnected biogeochemical processes in an aquifer system.</title>
        <authorList>
            <person name="Anantharaman K."/>
            <person name="Brown C.T."/>
            <person name="Hug L.A."/>
            <person name="Sharon I."/>
            <person name="Castelle C.J."/>
            <person name="Probst A.J."/>
            <person name="Thomas B.C."/>
            <person name="Singh A."/>
            <person name="Wilkins M.J."/>
            <person name="Karaoz U."/>
            <person name="Brodie E.L."/>
            <person name="Williams K.H."/>
            <person name="Hubbard S.S."/>
            <person name="Banfield J.F."/>
        </authorList>
    </citation>
    <scope>NUCLEOTIDE SEQUENCE [LARGE SCALE GENOMIC DNA]</scope>
</reference>
<sequence length="293" mass="31511">MKTRTIKNLNKDQYPFLLKQIARLPATMDIVGSLPTDDHSFLCVIGSRNHSPYGEEACRQLIGGLKGYPVVIVSGLAIGIDSIAHEAALDTGIKTVAFPGSGLARGVLYPHSKRKLADRIVTSGGALISPFEFDQPSMNWTFPARNRLMAGMSHATLVIEARQGSGTLLTAEYATDFNRDILAVPGSIFSELSYGPHMLIERGAVPITTSLDILKALGLGTGMSSRSISPEDYASLDPLSQHIITIIGRGEISKNDIAMEIGAPIHEVNAKLSFLELQGLISLNGLVARKMLF</sequence>
<dbReference type="Pfam" id="PF02481">
    <property type="entry name" value="DNA_processg_A"/>
    <property type="match status" value="1"/>
</dbReference>
<comment type="caution">
    <text evidence="3">The sequence shown here is derived from an EMBL/GenBank/DDBJ whole genome shotgun (WGS) entry which is preliminary data.</text>
</comment>
<dbReference type="Proteomes" id="UP000178413">
    <property type="component" value="Unassembled WGS sequence"/>
</dbReference>
<dbReference type="PANTHER" id="PTHR43022">
    <property type="entry name" value="PROTEIN SMF"/>
    <property type="match status" value="1"/>
</dbReference>
<comment type="similarity">
    <text evidence="1">Belongs to the DprA/Smf family.</text>
</comment>
<feature type="domain" description="Smf/DprA SLOG" evidence="2">
    <location>
        <begin position="10"/>
        <end position="217"/>
    </location>
</feature>
<proteinExistence type="inferred from homology"/>
<dbReference type="GO" id="GO:0009294">
    <property type="term" value="P:DNA-mediated transformation"/>
    <property type="evidence" value="ECO:0007669"/>
    <property type="project" value="InterPro"/>
</dbReference>
<dbReference type="InterPro" id="IPR003488">
    <property type="entry name" value="DprA"/>
</dbReference>
<accession>A0A1G2MJZ4</accession>
<dbReference type="STRING" id="1802308.A3D50_01635"/>
<evidence type="ECO:0000313" key="4">
    <source>
        <dbReference type="Proteomes" id="UP000178413"/>
    </source>
</evidence>
<dbReference type="EMBL" id="MHRM01000013">
    <property type="protein sequence ID" value="OHA24044.1"/>
    <property type="molecule type" value="Genomic_DNA"/>
</dbReference>
<evidence type="ECO:0000313" key="3">
    <source>
        <dbReference type="EMBL" id="OHA24044.1"/>
    </source>
</evidence>
<organism evidence="3 4">
    <name type="scientific">Candidatus Taylorbacteria bacterium RIFCSPHIGHO2_02_FULL_44_12</name>
    <dbReference type="NCBI Taxonomy" id="1802308"/>
    <lineage>
        <taxon>Bacteria</taxon>
        <taxon>Candidatus Tayloriibacteriota</taxon>
    </lineage>
</organism>
<dbReference type="PANTHER" id="PTHR43022:SF1">
    <property type="entry name" value="PROTEIN SMF"/>
    <property type="match status" value="1"/>
</dbReference>
<name>A0A1G2MJZ4_9BACT</name>
<evidence type="ECO:0000256" key="1">
    <source>
        <dbReference type="ARBA" id="ARBA00006525"/>
    </source>
</evidence>